<dbReference type="CDD" id="cd00397">
    <property type="entry name" value="DNA_BRE_C"/>
    <property type="match status" value="1"/>
</dbReference>
<dbReference type="EMBL" id="LAXI01000046">
    <property type="protein sequence ID" value="KRS12062.1"/>
    <property type="molecule type" value="Genomic_DNA"/>
</dbReference>
<dbReference type="STRING" id="540747.SAMN04488031_1318"/>
<proteinExistence type="predicted"/>
<reference evidence="3 5" key="1">
    <citation type="submission" date="2015-04" db="EMBL/GenBank/DDBJ databases">
        <title>The draft genome sequence of Roseovarius indicus B108T.</title>
        <authorList>
            <person name="Li G."/>
            <person name="Lai Q."/>
            <person name="Shao Z."/>
            <person name="Yan P."/>
        </authorList>
    </citation>
    <scope>NUCLEOTIDE SEQUENCE [LARGE SCALE GENOMIC DNA]</scope>
    <source>
        <strain evidence="3 5">B108</strain>
    </source>
</reference>
<evidence type="ECO:0000259" key="2">
    <source>
        <dbReference type="PROSITE" id="PS51898"/>
    </source>
</evidence>
<dbReference type="PATRIC" id="fig|540747.5.peg.4808"/>
<evidence type="ECO:0000313" key="5">
    <source>
        <dbReference type="Proteomes" id="UP000051401"/>
    </source>
</evidence>
<gene>
    <name evidence="4" type="primary">xerD_2</name>
    <name evidence="4" type="ORF">RIdsm_03744</name>
    <name evidence="3" type="ORF">XM52_28360</name>
</gene>
<evidence type="ECO:0000313" key="6">
    <source>
        <dbReference type="Proteomes" id="UP000325785"/>
    </source>
</evidence>
<name>A0A0T5NTJ8_9RHOB</name>
<dbReference type="GO" id="GO:0006310">
    <property type="term" value="P:DNA recombination"/>
    <property type="evidence" value="ECO:0007669"/>
    <property type="project" value="UniProtKB-KW"/>
</dbReference>
<reference evidence="4 6" key="2">
    <citation type="submission" date="2018-08" db="EMBL/GenBank/DDBJ databases">
        <title>Genetic Globetrotter - A new plasmid hitch-hiking vast phylogenetic and geographic distances.</title>
        <authorList>
            <person name="Vollmers J."/>
            <person name="Petersen J."/>
        </authorList>
    </citation>
    <scope>NUCLEOTIDE SEQUENCE [LARGE SCALE GENOMIC DNA]</scope>
    <source>
        <strain evidence="4 6">DSM 26383</strain>
    </source>
</reference>
<keyword evidence="5" id="KW-1185">Reference proteome</keyword>
<dbReference type="GO" id="GO:0015074">
    <property type="term" value="P:DNA integration"/>
    <property type="evidence" value="ECO:0007669"/>
    <property type="project" value="InterPro"/>
</dbReference>
<organism evidence="3 5">
    <name type="scientific">Roseovarius indicus</name>
    <dbReference type="NCBI Taxonomy" id="540747"/>
    <lineage>
        <taxon>Bacteria</taxon>
        <taxon>Pseudomonadati</taxon>
        <taxon>Pseudomonadota</taxon>
        <taxon>Alphaproteobacteria</taxon>
        <taxon>Rhodobacterales</taxon>
        <taxon>Roseobacteraceae</taxon>
        <taxon>Roseovarius</taxon>
    </lineage>
</organism>
<feature type="domain" description="Tyr recombinase" evidence="2">
    <location>
        <begin position="136"/>
        <end position="337"/>
    </location>
</feature>
<dbReference type="Proteomes" id="UP000325785">
    <property type="component" value="Chromosome"/>
</dbReference>
<protein>
    <submittedName>
        <fullName evidence="4">Tyrosine recombinase XerD</fullName>
    </submittedName>
</protein>
<dbReference type="Pfam" id="PF00589">
    <property type="entry name" value="Phage_integrase"/>
    <property type="match status" value="1"/>
</dbReference>
<evidence type="ECO:0000256" key="1">
    <source>
        <dbReference type="ARBA" id="ARBA00023172"/>
    </source>
</evidence>
<dbReference type="PROSITE" id="PS51898">
    <property type="entry name" value="TYR_RECOMBINASE"/>
    <property type="match status" value="1"/>
</dbReference>
<dbReference type="InterPro" id="IPR011010">
    <property type="entry name" value="DNA_brk_join_enz"/>
</dbReference>
<dbReference type="Proteomes" id="UP000051401">
    <property type="component" value="Unassembled WGS sequence"/>
</dbReference>
<dbReference type="InterPro" id="IPR013762">
    <property type="entry name" value="Integrase-like_cat_sf"/>
</dbReference>
<accession>A0A0T5NTJ8</accession>
<dbReference type="Gene3D" id="1.10.443.10">
    <property type="entry name" value="Intergrase catalytic core"/>
    <property type="match status" value="1"/>
</dbReference>
<dbReference type="KEGG" id="rid:RIdsm_03744"/>
<sequence>MTDIPLVLKFDNWPLPDKALWSYLFEEADLFDDTGQLAHWRSGSQQMLRQAYGQWLSFLARNHDQALLEVPLTRVRPDLIGEYIKECQLRLAPRTVYNLVTDICILARAAEPKHDLDWLHRVAKRLARKVDSANLKKPIPLTADQVFDWSLRRLAEVQSDPALSEKKRAIHFRDALLIGFLIARPVRKGALLAMDVDRHLLVKPHGFALHFPKEDMKDGRTRDYPFPEKLTTQMKEYLDVHRPVLLGENDGTGLWINQYGKRFAYEGFTRMFGKLTETHLGFPLRPHAFRHIVATSIAELDPAHVGIIRDILGHSTLDMAEKHYNRASQVSSCNALQALHSRIIVSVKG</sequence>
<dbReference type="RefSeq" id="WP_057821877.1">
    <property type="nucleotide sequence ID" value="NZ_CP031598.1"/>
</dbReference>
<keyword evidence="1" id="KW-0233">DNA recombination</keyword>
<dbReference type="InterPro" id="IPR002104">
    <property type="entry name" value="Integrase_catalytic"/>
</dbReference>
<dbReference type="EMBL" id="CP031598">
    <property type="protein sequence ID" value="QEW27921.1"/>
    <property type="molecule type" value="Genomic_DNA"/>
</dbReference>
<evidence type="ECO:0000313" key="3">
    <source>
        <dbReference type="EMBL" id="KRS12062.1"/>
    </source>
</evidence>
<evidence type="ECO:0000313" key="4">
    <source>
        <dbReference type="EMBL" id="QEW27921.1"/>
    </source>
</evidence>
<dbReference type="GO" id="GO:0003677">
    <property type="term" value="F:DNA binding"/>
    <property type="evidence" value="ECO:0007669"/>
    <property type="project" value="InterPro"/>
</dbReference>
<dbReference type="AlphaFoldDB" id="A0A0T5NTJ8"/>
<dbReference type="SUPFAM" id="SSF56349">
    <property type="entry name" value="DNA breaking-rejoining enzymes"/>
    <property type="match status" value="1"/>
</dbReference>